<dbReference type="EMBL" id="JAGRRH010000006">
    <property type="protein sequence ID" value="KAG7368065.1"/>
    <property type="molecule type" value="Genomic_DNA"/>
</dbReference>
<reference evidence="2" key="1">
    <citation type="journal article" date="2021" name="Sci. Rep.">
        <title>Diploid genomic architecture of Nitzschia inconspicua, an elite biomass production diatom.</title>
        <authorList>
            <person name="Oliver A."/>
            <person name="Podell S."/>
            <person name="Pinowska A."/>
            <person name="Traller J.C."/>
            <person name="Smith S.R."/>
            <person name="McClure R."/>
            <person name="Beliaev A."/>
            <person name="Bohutskyi P."/>
            <person name="Hill E.A."/>
            <person name="Rabines A."/>
            <person name="Zheng H."/>
            <person name="Allen L.Z."/>
            <person name="Kuo A."/>
            <person name="Grigoriev I.V."/>
            <person name="Allen A.E."/>
            <person name="Hazlebeck D."/>
            <person name="Allen E.E."/>
        </authorList>
    </citation>
    <scope>NUCLEOTIDE SEQUENCE</scope>
    <source>
        <strain evidence="2">Hildebrandi</strain>
    </source>
</reference>
<keyword evidence="1" id="KW-0812">Transmembrane</keyword>
<dbReference type="Proteomes" id="UP000693970">
    <property type="component" value="Unassembled WGS sequence"/>
</dbReference>
<keyword evidence="3" id="KW-1185">Reference proteome</keyword>
<accession>A0A9K3Q2I9</accession>
<gene>
    <name evidence="2" type="ORF">IV203_030808</name>
</gene>
<keyword evidence="1" id="KW-0472">Membrane</keyword>
<name>A0A9K3Q2I9_9STRA</name>
<sequence length="73" mass="7945">MGMGRSEFIASRLTKQNFATKSAFSHLVAASPNTPPHAATLSSLSLCLFLFVVIFVIHDPYSFVLYSSATTFT</sequence>
<evidence type="ECO:0000313" key="3">
    <source>
        <dbReference type="Proteomes" id="UP000693970"/>
    </source>
</evidence>
<dbReference type="AlphaFoldDB" id="A0A9K3Q2I9"/>
<evidence type="ECO:0000256" key="1">
    <source>
        <dbReference type="SAM" id="Phobius"/>
    </source>
</evidence>
<comment type="caution">
    <text evidence="2">The sequence shown here is derived from an EMBL/GenBank/DDBJ whole genome shotgun (WGS) entry which is preliminary data.</text>
</comment>
<keyword evidence="1" id="KW-1133">Transmembrane helix</keyword>
<evidence type="ECO:0000313" key="2">
    <source>
        <dbReference type="EMBL" id="KAG7368065.1"/>
    </source>
</evidence>
<organism evidence="2 3">
    <name type="scientific">Nitzschia inconspicua</name>
    <dbReference type="NCBI Taxonomy" id="303405"/>
    <lineage>
        <taxon>Eukaryota</taxon>
        <taxon>Sar</taxon>
        <taxon>Stramenopiles</taxon>
        <taxon>Ochrophyta</taxon>
        <taxon>Bacillariophyta</taxon>
        <taxon>Bacillariophyceae</taxon>
        <taxon>Bacillariophycidae</taxon>
        <taxon>Bacillariales</taxon>
        <taxon>Bacillariaceae</taxon>
        <taxon>Nitzschia</taxon>
    </lineage>
</organism>
<feature type="transmembrane region" description="Helical" evidence="1">
    <location>
        <begin position="38"/>
        <end position="57"/>
    </location>
</feature>
<proteinExistence type="predicted"/>
<reference evidence="2" key="2">
    <citation type="submission" date="2021-04" db="EMBL/GenBank/DDBJ databases">
        <authorList>
            <person name="Podell S."/>
        </authorList>
    </citation>
    <scope>NUCLEOTIDE SEQUENCE</scope>
    <source>
        <strain evidence="2">Hildebrandi</strain>
    </source>
</reference>
<protein>
    <submittedName>
        <fullName evidence="2">Uncharacterized protein</fullName>
    </submittedName>
</protein>